<dbReference type="AlphaFoldDB" id="A0A409XHS4"/>
<comment type="caution">
    <text evidence="2">The sequence shown here is derived from an EMBL/GenBank/DDBJ whole genome shotgun (WGS) entry which is preliminary data.</text>
</comment>
<proteinExistence type="predicted"/>
<feature type="region of interest" description="Disordered" evidence="1">
    <location>
        <begin position="78"/>
        <end position="105"/>
    </location>
</feature>
<organism evidence="2 3">
    <name type="scientific">Psilocybe cyanescens</name>
    <dbReference type="NCBI Taxonomy" id="93625"/>
    <lineage>
        <taxon>Eukaryota</taxon>
        <taxon>Fungi</taxon>
        <taxon>Dikarya</taxon>
        <taxon>Basidiomycota</taxon>
        <taxon>Agaricomycotina</taxon>
        <taxon>Agaricomycetes</taxon>
        <taxon>Agaricomycetidae</taxon>
        <taxon>Agaricales</taxon>
        <taxon>Agaricineae</taxon>
        <taxon>Strophariaceae</taxon>
        <taxon>Psilocybe</taxon>
    </lineage>
</organism>
<keyword evidence="3" id="KW-1185">Reference proteome</keyword>
<dbReference type="EMBL" id="NHYD01001657">
    <property type="protein sequence ID" value="PPQ90304.1"/>
    <property type="molecule type" value="Genomic_DNA"/>
</dbReference>
<evidence type="ECO:0000313" key="3">
    <source>
        <dbReference type="Proteomes" id="UP000283269"/>
    </source>
</evidence>
<sequence length="105" mass="11016">MNAPSLVHGILQSPSGSLKLLPATATFWLALASYLAPLSNVSLWVSILAENVANLPVLPTSHPGMGCNNSTCESSKPSFLSPKSQPCNNKAHNTARTTVIDTPSM</sequence>
<evidence type="ECO:0000256" key="1">
    <source>
        <dbReference type="SAM" id="MobiDB-lite"/>
    </source>
</evidence>
<dbReference type="InParanoid" id="A0A409XHS4"/>
<gene>
    <name evidence="2" type="ORF">CVT25_013273</name>
</gene>
<reference evidence="2 3" key="1">
    <citation type="journal article" date="2018" name="Evol. Lett.">
        <title>Horizontal gene cluster transfer increased hallucinogenic mushroom diversity.</title>
        <authorList>
            <person name="Reynolds H.T."/>
            <person name="Vijayakumar V."/>
            <person name="Gluck-Thaler E."/>
            <person name="Korotkin H.B."/>
            <person name="Matheny P.B."/>
            <person name="Slot J.C."/>
        </authorList>
    </citation>
    <scope>NUCLEOTIDE SEQUENCE [LARGE SCALE GENOMIC DNA]</scope>
    <source>
        <strain evidence="2 3">2631</strain>
    </source>
</reference>
<protein>
    <submittedName>
        <fullName evidence="2">Uncharacterized protein</fullName>
    </submittedName>
</protein>
<dbReference type="Proteomes" id="UP000283269">
    <property type="component" value="Unassembled WGS sequence"/>
</dbReference>
<accession>A0A409XHS4</accession>
<evidence type="ECO:0000313" key="2">
    <source>
        <dbReference type="EMBL" id="PPQ90304.1"/>
    </source>
</evidence>
<name>A0A409XHS4_PSICY</name>